<comment type="caution">
    <text evidence="1">The sequence shown here is derived from an EMBL/GenBank/DDBJ whole genome shotgun (WGS) entry which is preliminary data.</text>
</comment>
<proteinExistence type="predicted"/>
<evidence type="ECO:0000313" key="2">
    <source>
        <dbReference type="Proteomes" id="UP000789702"/>
    </source>
</evidence>
<evidence type="ECO:0000313" key="1">
    <source>
        <dbReference type="EMBL" id="CAG8553838.1"/>
    </source>
</evidence>
<reference evidence="1" key="1">
    <citation type="submission" date="2021-06" db="EMBL/GenBank/DDBJ databases">
        <authorList>
            <person name="Kallberg Y."/>
            <person name="Tangrot J."/>
            <person name="Rosling A."/>
        </authorList>
    </citation>
    <scope>NUCLEOTIDE SEQUENCE</scope>
    <source>
        <strain evidence="1">IL203A</strain>
    </source>
</reference>
<dbReference type="EMBL" id="CAJVPU010005874">
    <property type="protein sequence ID" value="CAG8553838.1"/>
    <property type="molecule type" value="Genomic_DNA"/>
</dbReference>
<gene>
    <name evidence="1" type="ORF">DHETER_LOCUS5346</name>
</gene>
<name>A0ACA9LVL9_9GLOM</name>
<accession>A0ACA9LVL9</accession>
<organism evidence="1 2">
    <name type="scientific">Dentiscutata heterogama</name>
    <dbReference type="NCBI Taxonomy" id="1316150"/>
    <lineage>
        <taxon>Eukaryota</taxon>
        <taxon>Fungi</taxon>
        <taxon>Fungi incertae sedis</taxon>
        <taxon>Mucoromycota</taxon>
        <taxon>Glomeromycotina</taxon>
        <taxon>Glomeromycetes</taxon>
        <taxon>Diversisporales</taxon>
        <taxon>Gigasporaceae</taxon>
        <taxon>Dentiscutata</taxon>
    </lineage>
</organism>
<keyword evidence="2" id="KW-1185">Reference proteome</keyword>
<dbReference type="Proteomes" id="UP000789702">
    <property type="component" value="Unassembled WGS sequence"/>
</dbReference>
<protein>
    <submittedName>
        <fullName evidence="1">17299_t:CDS:1</fullName>
    </submittedName>
</protein>
<sequence>MSEERGVDWDTYQKLEGYVQNQLENIQKGVKQIHHGEKSNNIELSKVAISDMTTLYESFKLYLVKEALEVSDDEYDELVKASKDELFEFDSYYYIVRVYVRNINNNNDN</sequence>